<evidence type="ECO:0000256" key="3">
    <source>
        <dbReference type="ARBA" id="ARBA00022490"/>
    </source>
</evidence>
<evidence type="ECO:0000256" key="5">
    <source>
        <dbReference type="ARBA" id="ARBA00022801"/>
    </source>
</evidence>
<name>Q7VEK2_PROMA</name>
<dbReference type="SMART" id="SM00963">
    <property type="entry name" value="SRP54_N"/>
    <property type="match status" value="1"/>
</dbReference>
<protein>
    <recommendedName>
        <fullName evidence="10">Signal recognition particle receptor FtsY</fullName>
        <shortName evidence="10">SRP receptor</shortName>
        <ecNumber evidence="10">3.6.5.4</ecNumber>
    </recommendedName>
</protein>
<keyword evidence="4 10" id="KW-0547">Nucleotide-binding</keyword>
<comment type="function">
    <text evidence="10">Involved in targeting and insertion of nascent membrane proteins into the cytoplasmic membrane. Acts as a receptor for the complex formed by the signal recognition particle (SRP) and the ribosome-nascent chain (RNC).</text>
</comment>
<dbReference type="SMART" id="SM00382">
    <property type="entry name" value="AAA"/>
    <property type="match status" value="1"/>
</dbReference>
<evidence type="ECO:0000256" key="6">
    <source>
        <dbReference type="ARBA" id="ARBA00023134"/>
    </source>
</evidence>
<dbReference type="FunFam" id="3.40.50.300:FF:000053">
    <property type="entry name" value="Signal recognition particle receptor FtsY"/>
    <property type="match status" value="1"/>
</dbReference>
<dbReference type="PROSITE" id="PS00300">
    <property type="entry name" value="SRP54"/>
    <property type="match status" value="1"/>
</dbReference>
<feature type="binding site" evidence="10">
    <location>
        <begin position="317"/>
        <end position="321"/>
    </location>
    <ligand>
        <name>GTP</name>
        <dbReference type="ChEBI" id="CHEBI:37565"/>
    </ligand>
</feature>
<keyword evidence="7 10" id="KW-0472">Membrane</keyword>
<dbReference type="GO" id="GO:0005737">
    <property type="term" value="C:cytoplasm"/>
    <property type="evidence" value="ECO:0007669"/>
    <property type="project" value="UniProtKB-SubCell"/>
</dbReference>
<dbReference type="GO" id="GO:0005047">
    <property type="term" value="F:signal recognition particle binding"/>
    <property type="evidence" value="ECO:0007669"/>
    <property type="project" value="TreeGrafter"/>
</dbReference>
<dbReference type="InterPro" id="IPR003593">
    <property type="entry name" value="AAA+_ATPase"/>
</dbReference>
<dbReference type="OrthoDB" id="9804720at2"/>
<keyword evidence="3 10" id="KW-0963">Cytoplasm</keyword>
<feature type="compositionally biased region" description="Polar residues" evidence="12">
    <location>
        <begin position="61"/>
        <end position="74"/>
    </location>
</feature>
<keyword evidence="10" id="KW-0997">Cell inner membrane</keyword>
<evidence type="ECO:0000256" key="12">
    <source>
        <dbReference type="SAM" id="MobiDB-lite"/>
    </source>
</evidence>
<keyword evidence="5 10" id="KW-0378">Hydrolase</keyword>
<keyword evidence="11" id="KW-0175">Coiled coil</keyword>
<evidence type="ECO:0000256" key="2">
    <source>
        <dbReference type="ARBA" id="ARBA00022475"/>
    </source>
</evidence>
<comment type="similarity">
    <text evidence="10">Belongs to the GTP-binding SRP family. FtsY subfamily.</text>
</comment>
<dbReference type="STRING" id="167539.Pro_0010"/>
<keyword evidence="2 10" id="KW-1003">Cell membrane</keyword>
<dbReference type="HOGENOM" id="CLU_009301_5_2_3"/>
<accession>Q7VEK2</accession>
<organism evidence="14 15">
    <name type="scientific">Prochlorococcus marinus (strain SARG / CCMP1375 / SS120)</name>
    <dbReference type="NCBI Taxonomy" id="167539"/>
    <lineage>
        <taxon>Bacteria</taxon>
        <taxon>Bacillati</taxon>
        <taxon>Cyanobacteriota</taxon>
        <taxon>Cyanophyceae</taxon>
        <taxon>Synechococcales</taxon>
        <taxon>Prochlorococcaceae</taxon>
        <taxon>Prochlorococcus</taxon>
    </lineage>
</organism>
<dbReference type="GO" id="GO:0005525">
    <property type="term" value="F:GTP binding"/>
    <property type="evidence" value="ECO:0007669"/>
    <property type="project" value="UniProtKB-UniRule"/>
</dbReference>
<feature type="binding site" evidence="10">
    <location>
        <begin position="381"/>
        <end position="384"/>
    </location>
    <ligand>
        <name>GTP</name>
        <dbReference type="ChEBI" id="CHEBI:37565"/>
    </ligand>
</feature>
<evidence type="ECO:0000256" key="11">
    <source>
        <dbReference type="SAM" id="Coils"/>
    </source>
</evidence>
<sequence length="431" mass="47167">MQEQKDNSLFDKSNAEEQDSLDWAKEAYEKLKKQQEEKKKSILVQESKELKSNDSFSNAFEASSLDNSITSNDQSDVKENASENKVLDSEEPSLGEFDKTFTWSAKVLEAQGRKVENISLDEINWLSRLQQGLEKTRKGFVTDLLDKFGDDPLTPETLDELETLLLRSDVGVDATDQIINALRKRLNEEVLDSKEGLRFLKEQLCKIVDQPIKNSGKTLLMPSENSLNIWLIVGVNGVGKTTTLGKLANLALRSGFSALIAAADTFRAAAVEQVKVWGERSGVSVVANETPNADPAAIVFDAIGAAKSKKIELLLVDTAGRLQTKNNLMEELTKVRKIIDRLAPEANVESLLVLDATQGQNGLSQAMSFAKSANLTGVVITKLDGSARGGVAFAVSSQTNLPIRFIGAGEGIRDLRPFNSFEFVEALLADS</sequence>
<keyword evidence="6 10" id="KW-0342">GTP-binding</keyword>
<keyword evidence="15" id="KW-1185">Reference proteome</keyword>
<dbReference type="Pfam" id="PF02881">
    <property type="entry name" value="SRP54_N"/>
    <property type="match status" value="1"/>
</dbReference>
<feature type="binding site" evidence="10">
    <location>
        <begin position="234"/>
        <end position="241"/>
    </location>
    <ligand>
        <name>GTP</name>
        <dbReference type="ChEBI" id="CHEBI:37565"/>
    </ligand>
</feature>
<proteinExistence type="inferred from homology"/>
<dbReference type="PANTHER" id="PTHR43134:SF1">
    <property type="entry name" value="SIGNAL RECOGNITION PARTICLE RECEPTOR SUBUNIT ALPHA"/>
    <property type="match status" value="1"/>
</dbReference>
<dbReference type="PANTHER" id="PTHR43134">
    <property type="entry name" value="SIGNAL RECOGNITION PARTICLE RECEPTOR SUBUNIT ALPHA"/>
    <property type="match status" value="1"/>
</dbReference>
<evidence type="ECO:0000256" key="7">
    <source>
        <dbReference type="ARBA" id="ARBA00023136"/>
    </source>
</evidence>
<dbReference type="AlphaFoldDB" id="Q7VEK2"/>
<dbReference type="NCBIfam" id="TIGR00064">
    <property type="entry name" value="ftsY"/>
    <property type="match status" value="1"/>
</dbReference>
<feature type="compositionally biased region" description="Basic and acidic residues" evidence="12">
    <location>
        <begin position="75"/>
        <end position="88"/>
    </location>
</feature>
<evidence type="ECO:0000256" key="8">
    <source>
        <dbReference type="ARBA" id="ARBA00023170"/>
    </source>
</evidence>
<dbReference type="HAMAP" id="MF_00920">
    <property type="entry name" value="FtsY"/>
    <property type="match status" value="1"/>
</dbReference>
<comment type="subcellular location">
    <subcellularLocation>
        <location evidence="10">Cell inner membrane</location>
        <topology evidence="10">Peripheral membrane protein</topology>
        <orientation evidence="10">Cytoplasmic side</orientation>
    </subcellularLocation>
    <subcellularLocation>
        <location evidence="10">Cytoplasm</location>
    </subcellularLocation>
    <subcellularLocation>
        <location evidence="1">Cell membrane</location>
        <topology evidence="1">Peripheral membrane protein</topology>
        <orientation evidence="1">Cytoplasmic side</orientation>
    </subcellularLocation>
</comment>
<dbReference type="Proteomes" id="UP000001420">
    <property type="component" value="Chromosome"/>
</dbReference>
<evidence type="ECO:0000313" key="15">
    <source>
        <dbReference type="Proteomes" id="UP000001420"/>
    </source>
</evidence>
<dbReference type="eggNOG" id="COG0552">
    <property type="taxonomic scope" value="Bacteria"/>
</dbReference>
<dbReference type="GO" id="GO:0005886">
    <property type="term" value="C:plasma membrane"/>
    <property type="evidence" value="ECO:0007669"/>
    <property type="project" value="UniProtKB-SubCell"/>
</dbReference>
<dbReference type="InterPro" id="IPR013822">
    <property type="entry name" value="Signal_recog_particl_SRP54_hlx"/>
</dbReference>
<evidence type="ECO:0000313" key="14">
    <source>
        <dbReference type="EMBL" id="AAP99056.1"/>
    </source>
</evidence>
<evidence type="ECO:0000256" key="9">
    <source>
        <dbReference type="ARBA" id="ARBA00048027"/>
    </source>
</evidence>
<keyword evidence="8 10" id="KW-0675">Receptor</keyword>
<gene>
    <name evidence="10 14" type="primary">ftsY</name>
    <name evidence="14" type="ordered locus">Pro_0010</name>
</gene>
<evidence type="ECO:0000256" key="1">
    <source>
        <dbReference type="ARBA" id="ARBA00004413"/>
    </source>
</evidence>
<dbReference type="KEGG" id="pma:Pro_0010"/>
<dbReference type="EnsemblBacteria" id="AAP99056">
    <property type="protein sequence ID" value="AAP99056"/>
    <property type="gene ID" value="Pro_0010"/>
</dbReference>
<dbReference type="InterPro" id="IPR042101">
    <property type="entry name" value="SRP54_N_sf"/>
</dbReference>
<dbReference type="GO" id="GO:0006614">
    <property type="term" value="P:SRP-dependent cotranslational protein targeting to membrane"/>
    <property type="evidence" value="ECO:0007669"/>
    <property type="project" value="InterPro"/>
</dbReference>
<evidence type="ECO:0000256" key="10">
    <source>
        <dbReference type="HAMAP-Rule" id="MF_00920"/>
    </source>
</evidence>
<dbReference type="GO" id="GO:0003924">
    <property type="term" value="F:GTPase activity"/>
    <property type="evidence" value="ECO:0007669"/>
    <property type="project" value="UniProtKB-UniRule"/>
</dbReference>
<dbReference type="EC" id="3.6.5.4" evidence="10"/>
<comment type="subunit">
    <text evidence="10">Part of the signal recognition particle protein translocation system, which is composed of SRP and FtsY.</text>
</comment>
<dbReference type="SUPFAM" id="SSF47364">
    <property type="entry name" value="Domain of the SRP/SRP receptor G-proteins"/>
    <property type="match status" value="1"/>
</dbReference>
<evidence type="ECO:0000256" key="4">
    <source>
        <dbReference type="ARBA" id="ARBA00022741"/>
    </source>
</evidence>
<dbReference type="EMBL" id="AE017126">
    <property type="protein sequence ID" value="AAP99056.1"/>
    <property type="molecule type" value="Genomic_DNA"/>
</dbReference>
<evidence type="ECO:0000259" key="13">
    <source>
        <dbReference type="PROSITE" id="PS00300"/>
    </source>
</evidence>
<dbReference type="InterPro" id="IPR027417">
    <property type="entry name" value="P-loop_NTPase"/>
</dbReference>
<dbReference type="Gene3D" id="1.20.120.140">
    <property type="entry name" value="Signal recognition particle SRP54, nucleotide-binding domain"/>
    <property type="match status" value="1"/>
</dbReference>
<dbReference type="SMART" id="SM00962">
    <property type="entry name" value="SRP54"/>
    <property type="match status" value="1"/>
</dbReference>
<dbReference type="RefSeq" id="WP_011124165.1">
    <property type="nucleotide sequence ID" value="NC_005042.1"/>
</dbReference>
<dbReference type="Pfam" id="PF00448">
    <property type="entry name" value="SRP54"/>
    <property type="match status" value="1"/>
</dbReference>
<dbReference type="Gene3D" id="3.40.50.300">
    <property type="entry name" value="P-loop containing nucleotide triphosphate hydrolases"/>
    <property type="match status" value="1"/>
</dbReference>
<dbReference type="InterPro" id="IPR036225">
    <property type="entry name" value="SRP/SRP_N"/>
</dbReference>
<reference evidence="14 15" key="1">
    <citation type="journal article" date="2003" name="Proc. Natl. Acad. Sci. U.S.A.">
        <title>Genome sequence of the cyanobacterium Prochlorococcus marinus SS120, a nearly minimal oxyphototrophic genome.</title>
        <authorList>
            <person name="Dufresne A."/>
            <person name="Salanoubat M."/>
            <person name="Partensky F."/>
            <person name="Artiguenave F."/>
            <person name="Axmann I.M."/>
            <person name="Barbe V."/>
            <person name="Duprat S."/>
            <person name="Galperin M.Y."/>
            <person name="Koonin E.V."/>
            <person name="Le Gall F."/>
            <person name="Makarova K.S."/>
            <person name="Ostrowski M."/>
            <person name="Oztas S."/>
            <person name="Robert C."/>
            <person name="Rogozin I.B."/>
            <person name="Scanlan D.J."/>
            <person name="Tandeau de Marsac N."/>
            <person name="Weissenbach J."/>
            <person name="Wincker P."/>
            <person name="Wolf Y.I."/>
            <person name="Hess W.R."/>
        </authorList>
    </citation>
    <scope>NUCLEOTIDE SEQUENCE [LARGE SCALE GENOMIC DNA]</scope>
    <source>
        <strain evidence="15">SARG / CCMP1375 / SS120</strain>
    </source>
</reference>
<comment type="catalytic activity">
    <reaction evidence="9 10">
        <text>GTP + H2O = GDP + phosphate + H(+)</text>
        <dbReference type="Rhea" id="RHEA:19669"/>
        <dbReference type="ChEBI" id="CHEBI:15377"/>
        <dbReference type="ChEBI" id="CHEBI:15378"/>
        <dbReference type="ChEBI" id="CHEBI:37565"/>
        <dbReference type="ChEBI" id="CHEBI:43474"/>
        <dbReference type="ChEBI" id="CHEBI:58189"/>
        <dbReference type="EC" id="3.6.5.4"/>
    </reaction>
</comment>
<dbReference type="SUPFAM" id="SSF52540">
    <property type="entry name" value="P-loop containing nucleoside triphosphate hydrolases"/>
    <property type="match status" value="1"/>
</dbReference>
<dbReference type="PATRIC" id="fig|167539.5.peg.10"/>
<dbReference type="InterPro" id="IPR000897">
    <property type="entry name" value="SRP54_GTPase_dom"/>
</dbReference>
<feature type="coiled-coil region" evidence="11">
    <location>
        <begin position="14"/>
        <end position="53"/>
    </location>
</feature>
<feature type="region of interest" description="Disordered" evidence="12">
    <location>
        <begin position="61"/>
        <end position="91"/>
    </location>
</feature>
<dbReference type="InterPro" id="IPR004390">
    <property type="entry name" value="SR_rcpt_FtsY"/>
</dbReference>
<feature type="domain" description="SRP54-type proteins GTP-binding" evidence="13">
    <location>
        <begin position="402"/>
        <end position="415"/>
    </location>
</feature>